<reference evidence="1 2" key="1">
    <citation type="journal article" date="2024" name="G3 (Bethesda)">
        <title>Genome assembly of Hibiscus sabdariffa L. provides insights into metabolisms of medicinal natural products.</title>
        <authorList>
            <person name="Kim T."/>
        </authorList>
    </citation>
    <scope>NUCLEOTIDE SEQUENCE [LARGE SCALE GENOMIC DNA]</scope>
    <source>
        <strain evidence="1">TK-2024</strain>
        <tissue evidence="1">Old leaves</tissue>
    </source>
</reference>
<keyword evidence="2" id="KW-1185">Reference proteome</keyword>
<accession>A0ABR2B7D3</accession>
<protein>
    <submittedName>
        <fullName evidence="1">Uncharacterized protein</fullName>
    </submittedName>
</protein>
<proteinExistence type="predicted"/>
<sequence>MLIERRQRRQTISTIPTEAHAAVTPPQGSRFNHIFMDDTAIDDFGHHPIPPADLSHVQPPNPTLILLTKEHVPPSPVAPLTAADKVARLKSKGKISQSVCKLPTVVLAPKSTNIMHRKSGLSFPSASRQPKGRIVSKIFLTLRNMGRWKYLPTRLL</sequence>
<dbReference type="Proteomes" id="UP001472677">
    <property type="component" value="Unassembled WGS sequence"/>
</dbReference>
<organism evidence="1 2">
    <name type="scientific">Hibiscus sabdariffa</name>
    <name type="common">roselle</name>
    <dbReference type="NCBI Taxonomy" id="183260"/>
    <lineage>
        <taxon>Eukaryota</taxon>
        <taxon>Viridiplantae</taxon>
        <taxon>Streptophyta</taxon>
        <taxon>Embryophyta</taxon>
        <taxon>Tracheophyta</taxon>
        <taxon>Spermatophyta</taxon>
        <taxon>Magnoliopsida</taxon>
        <taxon>eudicotyledons</taxon>
        <taxon>Gunneridae</taxon>
        <taxon>Pentapetalae</taxon>
        <taxon>rosids</taxon>
        <taxon>malvids</taxon>
        <taxon>Malvales</taxon>
        <taxon>Malvaceae</taxon>
        <taxon>Malvoideae</taxon>
        <taxon>Hibiscus</taxon>
    </lineage>
</organism>
<name>A0ABR2B7D3_9ROSI</name>
<evidence type="ECO:0000313" key="2">
    <source>
        <dbReference type="Proteomes" id="UP001472677"/>
    </source>
</evidence>
<evidence type="ECO:0000313" key="1">
    <source>
        <dbReference type="EMBL" id="KAK8502874.1"/>
    </source>
</evidence>
<gene>
    <name evidence="1" type="ORF">V6N12_054103</name>
</gene>
<dbReference type="EMBL" id="JBBPBM010000159">
    <property type="protein sequence ID" value="KAK8502874.1"/>
    <property type="molecule type" value="Genomic_DNA"/>
</dbReference>
<comment type="caution">
    <text evidence="1">The sequence shown here is derived from an EMBL/GenBank/DDBJ whole genome shotgun (WGS) entry which is preliminary data.</text>
</comment>